<sequence length="493" mass="55510">MSENHRSQTEKNRSNAKRNTTAMSSSAAEALSSSMSSCDVQSSAANEPEQESAPQTLRRNKSIDAAHPAIYLNTRSHKLLRRAIRIWKMPIPILSFTGSLKPKPRSFREQLKRVEILRNRSEDSNSPKPMTRSVRDLQLCSSGTDSSPSPSSTSLKSHRSLRTRPVHMHRSRRYRRQLQLYRMLSNNKRRRQRDEKPHRLEGPSSPAASSCVKGSSEIQDDGRDSSSTQSPPVIRAPPRKTSRRLWRRQLDSSSSDNSPMTANPVNRQRPGKTDRQSHNRRISFSFADVSSESAEFDFPDINSSAIKEASAPAHRNINDHDSSDLKTDVQTNEESTQKSLKITETNTDEHLHEKPDTTSPDSEASLVSPLKTFKEELKHCEDATEMTPDPRQFKSPSSVRNTQSNADTPRPKSSVKWKNVMMQRALCSFSFPYEDQDPTHESWCRFTLADDSTHDTSDTDRADETPECSEKPAEDNVKNGAAGDAFITQESSS</sequence>
<accession>A0A9Q9WTF9</accession>
<gene>
    <name evidence="2" type="primary">LOC109067039</name>
</gene>
<dbReference type="OrthoDB" id="8923906at2759"/>
<feature type="compositionally biased region" description="Basic residues" evidence="1">
    <location>
        <begin position="156"/>
        <end position="176"/>
    </location>
</feature>
<feature type="compositionally biased region" description="Polar residues" evidence="1">
    <location>
        <begin position="206"/>
        <end position="217"/>
    </location>
</feature>
<feature type="region of interest" description="Disordered" evidence="1">
    <location>
        <begin position="139"/>
        <end position="280"/>
    </location>
</feature>
<dbReference type="KEGG" id="ccar:109067039"/>
<feature type="region of interest" description="Disordered" evidence="1">
    <location>
        <begin position="382"/>
        <end position="414"/>
    </location>
</feature>
<name>A0A9Q9WTF9_CYPCA</name>
<feature type="compositionally biased region" description="Basic and acidic residues" evidence="1">
    <location>
        <begin position="1"/>
        <end position="13"/>
    </location>
</feature>
<feature type="compositionally biased region" description="Basic and acidic residues" evidence="1">
    <location>
        <begin position="316"/>
        <end position="327"/>
    </location>
</feature>
<feature type="compositionally biased region" description="Polar residues" evidence="1">
    <location>
        <begin position="251"/>
        <end position="266"/>
    </location>
</feature>
<evidence type="ECO:0000256" key="1">
    <source>
        <dbReference type="SAM" id="MobiDB-lite"/>
    </source>
</evidence>
<feature type="compositionally biased region" description="Polar residues" evidence="1">
    <location>
        <begin position="394"/>
        <end position="407"/>
    </location>
</feature>
<feature type="region of interest" description="Disordered" evidence="1">
    <location>
        <begin position="1"/>
        <end position="61"/>
    </location>
</feature>
<feature type="compositionally biased region" description="Basic and acidic residues" evidence="1">
    <location>
        <begin position="347"/>
        <end position="356"/>
    </location>
</feature>
<dbReference type="GeneID" id="109067039"/>
<evidence type="ECO:0000313" key="2">
    <source>
        <dbReference type="RefSeq" id="XP_042589262.1"/>
    </source>
</evidence>
<feature type="region of interest" description="Disordered" evidence="1">
    <location>
        <begin position="307"/>
        <end position="366"/>
    </location>
</feature>
<dbReference type="AlphaFoldDB" id="A0A9Q9WTF9"/>
<dbReference type="Proteomes" id="UP001155660">
    <property type="component" value="Chromosome B10"/>
</dbReference>
<feature type="compositionally biased region" description="Low complexity" evidence="1">
    <location>
        <begin position="22"/>
        <end position="43"/>
    </location>
</feature>
<feature type="compositionally biased region" description="Basic and acidic residues" evidence="1">
    <location>
        <begin position="451"/>
        <end position="477"/>
    </location>
</feature>
<proteinExistence type="predicted"/>
<feature type="compositionally biased region" description="Low complexity" evidence="1">
    <location>
        <begin position="139"/>
        <end position="155"/>
    </location>
</feature>
<dbReference type="RefSeq" id="XP_042589262.1">
    <property type="nucleotide sequence ID" value="XM_042733328.1"/>
</dbReference>
<protein>
    <submittedName>
        <fullName evidence="2">Uncharacterized protein LOC109067039</fullName>
    </submittedName>
</protein>
<feature type="region of interest" description="Disordered" evidence="1">
    <location>
        <begin position="450"/>
        <end position="493"/>
    </location>
</feature>
<feature type="compositionally biased region" description="Polar residues" evidence="1">
    <location>
        <begin position="328"/>
        <end position="345"/>
    </location>
</feature>
<organism evidence="2">
    <name type="scientific">Cyprinus carpio</name>
    <name type="common">Common carp</name>
    <dbReference type="NCBI Taxonomy" id="7962"/>
    <lineage>
        <taxon>Eukaryota</taxon>
        <taxon>Metazoa</taxon>
        <taxon>Chordata</taxon>
        <taxon>Craniata</taxon>
        <taxon>Vertebrata</taxon>
        <taxon>Euteleostomi</taxon>
        <taxon>Actinopterygii</taxon>
        <taxon>Neopterygii</taxon>
        <taxon>Teleostei</taxon>
        <taxon>Ostariophysi</taxon>
        <taxon>Cypriniformes</taxon>
        <taxon>Cyprinidae</taxon>
        <taxon>Cyprininae</taxon>
        <taxon>Cyprinus</taxon>
    </lineage>
</organism>
<reference evidence="2" key="1">
    <citation type="submission" date="2025-08" db="UniProtKB">
        <authorList>
            <consortium name="RefSeq"/>
        </authorList>
    </citation>
    <scope>IDENTIFICATION</scope>
    <source>
        <tissue evidence="2">Muscle</tissue>
    </source>
</reference>
<feature type="compositionally biased region" description="Basic residues" evidence="1">
    <location>
        <begin position="237"/>
        <end position="247"/>
    </location>
</feature>
<feature type="compositionally biased region" description="Basic and acidic residues" evidence="1">
    <location>
        <begin position="192"/>
        <end position="201"/>
    </location>
</feature>